<keyword evidence="1" id="KW-0732">Signal</keyword>
<comment type="caution">
    <text evidence="2">The sequence shown here is derived from an EMBL/GenBank/DDBJ whole genome shotgun (WGS) entry which is preliminary data.</text>
</comment>
<keyword evidence="3" id="KW-1185">Reference proteome</keyword>
<dbReference type="Proteomes" id="UP001164929">
    <property type="component" value="Chromosome 12"/>
</dbReference>
<dbReference type="AlphaFoldDB" id="A0AAD6M2S3"/>
<evidence type="ECO:0000313" key="2">
    <source>
        <dbReference type="EMBL" id="KAJ6977863.1"/>
    </source>
</evidence>
<gene>
    <name evidence="2" type="ORF">NC653_029683</name>
</gene>
<accession>A0AAD6M2S3</accession>
<feature type="chain" id="PRO_5041939749" evidence="1">
    <location>
        <begin position="17"/>
        <end position="84"/>
    </location>
</feature>
<protein>
    <submittedName>
        <fullName evidence="2">Uncharacterized protein</fullName>
    </submittedName>
</protein>
<name>A0AAD6M2S3_9ROSI</name>
<evidence type="ECO:0000256" key="1">
    <source>
        <dbReference type="SAM" id="SignalP"/>
    </source>
</evidence>
<evidence type="ECO:0000313" key="3">
    <source>
        <dbReference type="Proteomes" id="UP001164929"/>
    </source>
</evidence>
<sequence>MEAGSYLILLVDGVLLSELLETVDDISLFHPCEVLGPGGRPNKRLQATVGKIEEEKKISSSREPLGPVVLLHSGASLFCFVQQG</sequence>
<feature type="signal peptide" evidence="1">
    <location>
        <begin position="1"/>
        <end position="16"/>
    </location>
</feature>
<reference evidence="2" key="1">
    <citation type="journal article" date="2023" name="Mol. Ecol. Resour.">
        <title>Chromosome-level genome assembly of a triploid poplar Populus alba 'Berolinensis'.</title>
        <authorList>
            <person name="Chen S."/>
            <person name="Yu Y."/>
            <person name="Wang X."/>
            <person name="Wang S."/>
            <person name="Zhang T."/>
            <person name="Zhou Y."/>
            <person name="He R."/>
            <person name="Meng N."/>
            <person name="Wang Y."/>
            <person name="Liu W."/>
            <person name="Liu Z."/>
            <person name="Liu J."/>
            <person name="Guo Q."/>
            <person name="Huang H."/>
            <person name="Sederoff R.R."/>
            <person name="Wang G."/>
            <person name="Qu G."/>
            <person name="Chen S."/>
        </authorList>
    </citation>
    <scope>NUCLEOTIDE SEQUENCE</scope>
    <source>
        <strain evidence="2">SC-2020</strain>
    </source>
</reference>
<proteinExistence type="predicted"/>
<organism evidence="2 3">
    <name type="scientific">Populus alba x Populus x berolinensis</name>
    <dbReference type="NCBI Taxonomy" id="444605"/>
    <lineage>
        <taxon>Eukaryota</taxon>
        <taxon>Viridiplantae</taxon>
        <taxon>Streptophyta</taxon>
        <taxon>Embryophyta</taxon>
        <taxon>Tracheophyta</taxon>
        <taxon>Spermatophyta</taxon>
        <taxon>Magnoliopsida</taxon>
        <taxon>eudicotyledons</taxon>
        <taxon>Gunneridae</taxon>
        <taxon>Pentapetalae</taxon>
        <taxon>rosids</taxon>
        <taxon>fabids</taxon>
        <taxon>Malpighiales</taxon>
        <taxon>Salicaceae</taxon>
        <taxon>Saliceae</taxon>
        <taxon>Populus</taxon>
    </lineage>
</organism>
<dbReference type="EMBL" id="JAQIZT010000012">
    <property type="protein sequence ID" value="KAJ6977863.1"/>
    <property type="molecule type" value="Genomic_DNA"/>
</dbReference>